<dbReference type="SMART" id="SM00198">
    <property type="entry name" value="SCP"/>
    <property type="match status" value="1"/>
</dbReference>
<name>B4MJU6_DROWI</name>
<accession>B4MJU6</accession>
<dbReference type="OrthoDB" id="414826at2759"/>
<keyword evidence="9" id="KW-1185">Reference proteome</keyword>
<evidence type="ECO:0000256" key="6">
    <source>
        <dbReference type="SAM" id="SignalP"/>
    </source>
</evidence>
<dbReference type="SUPFAM" id="SSF55797">
    <property type="entry name" value="PR-1-like"/>
    <property type="match status" value="1"/>
</dbReference>
<evidence type="ECO:0000256" key="3">
    <source>
        <dbReference type="ARBA" id="ARBA00022525"/>
    </source>
</evidence>
<evidence type="ECO:0000259" key="7">
    <source>
        <dbReference type="SMART" id="SM00198"/>
    </source>
</evidence>
<evidence type="ECO:0000256" key="5">
    <source>
        <dbReference type="ARBA" id="ARBA00068306"/>
    </source>
</evidence>
<dbReference type="InterPro" id="IPR035940">
    <property type="entry name" value="CAP_sf"/>
</dbReference>
<dbReference type="FunFam" id="3.40.33.10:FF:000007">
    <property type="entry name" value="Venom allergen"/>
    <property type="match status" value="1"/>
</dbReference>
<protein>
    <recommendedName>
        <fullName evidence="5">Venom allergen-1</fullName>
    </recommendedName>
</protein>
<keyword evidence="3" id="KW-0964">Secreted</keyword>
<evidence type="ECO:0000256" key="1">
    <source>
        <dbReference type="ARBA" id="ARBA00004613"/>
    </source>
</evidence>
<dbReference type="eggNOG" id="KOG3017">
    <property type="taxonomic scope" value="Eukaryota"/>
</dbReference>
<dbReference type="EMBL" id="CH963846">
    <property type="protein sequence ID" value="EDW72385.2"/>
    <property type="molecule type" value="Genomic_DNA"/>
</dbReference>
<dbReference type="FunCoup" id="B4MJU6">
    <property type="interactions" value="25"/>
</dbReference>
<dbReference type="Gene3D" id="3.40.33.10">
    <property type="entry name" value="CAP"/>
    <property type="match status" value="1"/>
</dbReference>
<comment type="similarity">
    <text evidence="2">Belongs to the CRISP family.</text>
</comment>
<sequence>MSKLVASIVCVAICHLLNIQLTFAKDLGWCDPSLCEKGVRHVACRNNGHFHRRCQPDAFQVDISQQSKAYMLHAHNKRRNFLALGKVPGYYPAARMATMVWDDELEYLSRLNTRTCVLDHDDCHNTYRFATSGQNLCAVWRDRNPHTNVTSLVDEVLGLWFNEYPLIDSSFIDRFRVTPIFEDYGHFAEMAVDKNYAVGCSIMRFTRPDYPSVYIFNFVCNYASIYALDAIVYEKGYPTSRCHTGRNPFYPGLCSTREEYDPNW</sequence>
<keyword evidence="4 6" id="KW-0732">Signal</keyword>
<feature type="chain" id="PRO_5006457884" description="Venom allergen-1" evidence="6">
    <location>
        <begin position="25"/>
        <end position="264"/>
    </location>
</feature>
<dbReference type="InParanoid" id="B4MJU6"/>
<comment type="subcellular location">
    <subcellularLocation>
        <location evidence="1">Secreted</location>
    </subcellularLocation>
</comment>
<gene>
    <name evidence="8" type="primary">Dwil\GK20746</name>
    <name evidence="8" type="ORF">Dwil_GK20746</name>
</gene>
<dbReference type="CDD" id="cd05380">
    <property type="entry name" value="CAP_euk"/>
    <property type="match status" value="1"/>
</dbReference>
<dbReference type="KEGG" id="dwi:6638166"/>
<dbReference type="GO" id="GO:0005576">
    <property type="term" value="C:extracellular region"/>
    <property type="evidence" value="ECO:0007669"/>
    <property type="project" value="UniProtKB-SubCell"/>
</dbReference>
<dbReference type="PIRSF" id="PIRSF038921">
    <property type="entry name" value="P14a"/>
    <property type="match status" value="1"/>
</dbReference>
<dbReference type="InterPro" id="IPR034763">
    <property type="entry name" value="P14a_insect"/>
</dbReference>
<evidence type="ECO:0000313" key="8">
    <source>
        <dbReference type="EMBL" id="EDW72385.2"/>
    </source>
</evidence>
<evidence type="ECO:0000256" key="2">
    <source>
        <dbReference type="ARBA" id="ARBA00009923"/>
    </source>
</evidence>
<proteinExistence type="inferred from homology"/>
<dbReference type="Proteomes" id="UP000007798">
    <property type="component" value="Unassembled WGS sequence"/>
</dbReference>
<dbReference type="Pfam" id="PF00188">
    <property type="entry name" value="CAP"/>
    <property type="match status" value="1"/>
</dbReference>
<dbReference type="AlphaFoldDB" id="B4MJU6"/>
<dbReference type="SMR" id="B4MJU6"/>
<reference evidence="8 9" key="1">
    <citation type="journal article" date="2007" name="Nature">
        <title>Evolution of genes and genomes on the Drosophila phylogeny.</title>
        <authorList>
            <consortium name="Drosophila 12 Genomes Consortium"/>
            <person name="Clark A.G."/>
            <person name="Eisen M.B."/>
            <person name="Smith D.R."/>
            <person name="Bergman C.M."/>
            <person name="Oliver B."/>
            <person name="Markow T.A."/>
            <person name="Kaufman T.C."/>
            <person name="Kellis M."/>
            <person name="Gelbart W."/>
            <person name="Iyer V.N."/>
            <person name="Pollard D.A."/>
            <person name="Sackton T.B."/>
            <person name="Larracuente A.M."/>
            <person name="Singh N.D."/>
            <person name="Abad J.P."/>
            <person name="Abt D.N."/>
            <person name="Adryan B."/>
            <person name="Aguade M."/>
            <person name="Akashi H."/>
            <person name="Anderson W.W."/>
            <person name="Aquadro C.F."/>
            <person name="Ardell D.H."/>
            <person name="Arguello R."/>
            <person name="Artieri C.G."/>
            <person name="Barbash D.A."/>
            <person name="Barker D."/>
            <person name="Barsanti P."/>
            <person name="Batterham P."/>
            <person name="Batzoglou S."/>
            <person name="Begun D."/>
            <person name="Bhutkar A."/>
            <person name="Blanco E."/>
            <person name="Bosak S.A."/>
            <person name="Bradley R.K."/>
            <person name="Brand A.D."/>
            <person name="Brent M.R."/>
            <person name="Brooks A.N."/>
            <person name="Brown R.H."/>
            <person name="Butlin R.K."/>
            <person name="Caggese C."/>
            <person name="Calvi B.R."/>
            <person name="Bernardo de Carvalho A."/>
            <person name="Caspi A."/>
            <person name="Castrezana S."/>
            <person name="Celniker S.E."/>
            <person name="Chang J.L."/>
            <person name="Chapple C."/>
            <person name="Chatterji S."/>
            <person name="Chinwalla A."/>
            <person name="Civetta A."/>
            <person name="Clifton S.W."/>
            <person name="Comeron J.M."/>
            <person name="Costello J.C."/>
            <person name="Coyne J.A."/>
            <person name="Daub J."/>
            <person name="David R.G."/>
            <person name="Delcher A.L."/>
            <person name="Delehaunty K."/>
            <person name="Do C.B."/>
            <person name="Ebling H."/>
            <person name="Edwards K."/>
            <person name="Eickbush T."/>
            <person name="Evans J.D."/>
            <person name="Filipski A."/>
            <person name="Findeiss S."/>
            <person name="Freyhult E."/>
            <person name="Fulton L."/>
            <person name="Fulton R."/>
            <person name="Garcia A.C."/>
            <person name="Gardiner A."/>
            <person name="Garfield D.A."/>
            <person name="Garvin B.E."/>
            <person name="Gibson G."/>
            <person name="Gilbert D."/>
            <person name="Gnerre S."/>
            <person name="Godfrey J."/>
            <person name="Good R."/>
            <person name="Gotea V."/>
            <person name="Gravely B."/>
            <person name="Greenberg A.J."/>
            <person name="Griffiths-Jones S."/>
            <person name="Gross S."/>
            <person name="Guigo R."/>
            <person name="Gustafson E.A."/>
            <person name="Haerty W."/>
            <person name="Hahn M.W."/>
            <person name="Halligan D.L."/>
            <person name="Halpern A.L."/>
            <person name="Halter G.M."/>
            <person name="Han M.V."/>
            <person name="Heger A."/>
            <person name="Hillier L."/>
            <person name="Hinrichs A.S."/>
            <person name="Holmes I."/>
            <person name="Hoskins R.A."/>
            <person name="Hubisz M.J."/>
            <person name="Hultmark D."/>
            <person name="Huntley M.A."/>
            <person name="Jaffe D.B."/>
            <person name="Jagadeeshan S."/>
            <person name="Jeck W.R."/>
            <person name="Johnson J."/>
            <person name="Jones C.D."/>
            <person name="Jordan W.C."/>
            <person name="Karpen G.H."/>
            <person name="Kataoka E."/>
            <person name="Keightley P.D."/>
            <person name="Kheradpour P."/>
            <person name="Kirkness E.F."/>
            <person name="Koerich L.B."/>
            <person name="Kristiansen K."/>
            <person name="Kudrna D."/>
            <person name="Kulathinal R.J."/>
            <person name="Kumar S."/>
            <person name="Kwok R."/>
            <person name="Lander E."/>
            <person name="Langley C.H."/>
            <person name="Lapoint R."/>
            <person name="Lazzaro B.P."/>
            <person name="Lee S.J."/>
            <person name="Levesque L."/>
            <person name="Li R."/>
            <person name="Lin C.F."/>
            <person name="Lin M.F."/>
            <person name="Lindblad-Toh K."/>
            <person name="Llopart A."/>
            <person name="Long M."/>
            <person name="Low L."/>
            <person name="Lozovsky E."/>
            <person name="Lu J."/>
            <person name="Luo M."/>
            <person name="Machado C.A."/>
            <person name="Makalowski W."/>
            <person name="Marzo M."/>
            <person name="Matsuda M."/>
            <person name="Matzkin L."/>
            <person name="McAllister B."/>
            <person name="McBride C.S."/>
            <person name="McKernan B."/>
            <person name="McKernan K."/>
            <person name="Mendez-Lago M."/>
            <person name="Minx P."/>
            <person name="Mollenhauer M.U."/>
            <person name="Montooth K."/>
            <person name="Mount S.M."/>
            <person name="Mu X."/>
            <person name="Myers E."/>
            <person name="Negre B."/>
            <person name="Newfeld S."/>
            <person name="Nielsen R."/>
            <person name="Noor M.A."/>
            <person name="O'Grady P."/>
            <person name="Pachter L."/>
            <person name="Papaceit M."/>
            <person name="Parisi M.J."/>
            <person name="Parisi M."/>
            <person name="Parts L."/>
            <person name="Pedersen J.S."/>
            <person name="Pesole G."/>
            <person name="Phillippy A.M."/>
            <person name="Ponting C.P."/>
            <person name="Pop M."/>
            <person name="Porcelli D."/>
            <person name="Powell J.R."/>
            <person name="Prohaska S."/>
            <person name="Pruitt K."/>
            <person name="Puig M."/>
            <person name="Quesneville H."/>
            <person name="Ram K.R."/>
            <person name="Rand D."/>
            <person name="Rasmussen M.D."/>
            <person name="Reed L.K."/>
            <person name="Reenan R."/>
            <person name="Reily A."/>
            <person name="Remington K.A."/>
            <person name="Rieger T.T."/>
            <person name="Ritchie M.G."/>
            <person name="Robin C."/>
            <person name="Rogers Y.H."/>
            <person name="Rohde C."/>
            <person name="Rozas J."/>
            <person name="Rubenfield M.J."/>
            <person name="Ruiz A."/>
            <person name="Russo S."/>
            <person name="Salzberg S.L."/>
            <person name="Sanchez-Gracia A."/>
            <person name="Saranga D.J."/>
            <person name="Sato H."/>
            <person name="Schaeffer S.W."/>
            <person name="Schatz M.C."/>
            <person name="Schlenke T."/>
            <person name="Schwartz R."/>
            <person name="Segarra C."/>
            <person name="Singh R.S."/>
            <person name="Sirot L."/>
            <person name="Sirota M."/>
            <person name="Sisneros N.B."/>
            <person name="Smith C.D."/>
            <person name="Smith T.F."/>
            <person name="Spieth J."/>
            <person name="Stage D.E."/>
            <person name="Stark A."/>
            <person name="Stephan W."/>
            <person name="Strausberg R.L."/>
            <person name="Strempel S."/>
            <person name="Sturgill D."/>
            <person name="Sutton G."/>
            <person name="Sutton G.G."/>
            <person name="Tao W."/>
            <person name="Teichmann S."/>
            <person name="Tobari Y.N."/>
            <person name="Tomimura Y."/>
            <person name="Tsolas J.M."/>
            <person name="Valente V.L."/>
            <person name="Venter E."/>
            <person name="Venter J.C."/>
            <person name="Vicario S."/>
            <person name="Vieira F.G."/>
            <person name="Vilella A.J."/>
            <person name="Villasante A."/>
            <person name="Walenz B."/>
            <person name="Wang J."/>
            <person name="Wasserman M."/>
            <person name="Watts T."/>
            <person name="Wilson D."/>
            <person name="Wilson R.K."/>
            <person name="Wing R.A."/>
            <person name="Wolfner M.F."/>
            <person name="Wong A."/>
            <person name="Wong G.K."/>
            <person name="Wu C.I."/>
            <person name="Wu G."/>
            <person name="Yamamoto D."/>
            <person name="Yang H.P."/>
            <person name="Yang S.P."/>
            <person name="Yorke J.A."/>
            <person name="Yoshida K."/>
            <person name="Zdobnov E."/>
            <person name="Zhang P."/>
            <person name="Zhang Y."/>
            <person name="Zimin A.V."/>
            <person name="Baldwin J."/>
            <person name="Abdouelleil A."/>
            <person name="Abdulkadir J."/>
            <person name="Abebe A."/>
            <person name="Abera B."/>
            <person name="Abreu J."/>
            <person name="Acer S.C."/>
            <person name="Aftuck L."/>
            <person name="Alexander A."/>
            <person name="An P."/>
            <person name="Anderson E."/>
            <person name="Anderson S."/>
            <person name="Arachi H."/>
            <person name="Azer M."/>
            <person name="Bachantsang P."/>
            <person name="Barry A."/>
            <person name="Bayul T."/>
            <person name="Berlin A."/>
            <person name="Bessette D."/>
            <person name="Bloom T."/>
            <person name="Blye J."/>
            <person name="Boguslavskiy L."/>
            <person name="Bonnet C."/>
            <person name="Boukhgalter B."/>
            <person name="Bourzgui I."/>
            <person name="Brown A."/>
            <person name="Cahill P."/>
            <person name="Channer S."/>
            <person name="Cheshatsang Y."/>
            <person name="Chuda L."/>
            <person name="Citroen M."/>
            <person name="Collymore A."/>
            <person name="Cooke P."/>
            <person name="Costello M."/>
            <person name="D'Aco K."/>
            <person name="Daza R."/>
            <person name="De Haan G."/>
            <person name="DeGray S."/>
            <person name="DeMaso C."/>
            <person name="Dhargay N."/>
            <person name="Dooley K."/>
            <person name="Dooley E."/>
            <person name="Doricent M."/>
            <person name="Dorje P."/>
            <person name="Dorjee K."/>
            <person name="Dupes A."/>
            <person name="Elong R."/>
            <person name="Falk J."/>
            <person name="Farina A."/>
            <person name="Faro S."/>
            <person name="Ferguson D."/>
            <person name="Fisher S."/>
            <person name="Foley C.D."/>
            <person name="Franke A."/>
            <person name="Friedrich D."/>
            <person name="Gadbois L."/>
            <person name="Gearin G."/>
            <person name="Gearin C.R."/>
            <person name="Giannoukos G."/>
            <person name="Goode T."/>
            <person name="Graham J."/>
            <person name="Grandbois E."/>
            <person name="Grewal S."/>
            <person name="Gyaltsen K."/>
            <person name="Hafez N."/>
            <person name="Hagos B."/>
            <person name="Hall J."/>
            <person name="Henson C."/>
            <person name="Hollinger A."/>
            <person name="Honan T."/>
            <person name="Huard M.D."/>
            <person name="Hughes L."/>
            <person name="Hurhula B."/>
            <person name="Husby M.E."/>
            <person name="Kamat A."/>
            <person name="Kanga B."/>
            <person name="Kashin S."/>
            <person name="Khazanovich D."/>
            <person name="Kisner P."/>
            <person name="Lance K."/>
            <person name="Lara M."/>
            <person name="Lee W."/>
            <person name="Lennon N."/>
            <person name="Letendre F."/>
            <person name="LeVine R."/>
            <person name="Lipovsky A."/>
            <person name="Liu X."/>
            <person name="Liu J."/>
            <person name="Liu S."/>
            <person name="Lokyitsang T."/>
            <person name="Lokyitsang Y."/>
            <person name="Lubonja R."/>
            <person name="Lui A."/>
            <person name="MacDonald P."/>
            <person name="Magnisalis V."/>
            <person name="Maru K."/>
            <person name="Matthews C."/>
            <person name="McCusker W."/>
            <person name="McDonough S."/>
            <person name="Mehta T."/>
            <person name="Meldrim J."/>
            <person name="Meneus L."/>
            <person name="Mihai O."/>
            <person name="Mihalev A."/>
            <person name="Mihova T."/>
            <person name="Mittelman R."/>
            <person name="Mlenga V."/>
            <person name="Montmayeur A."/>
            <person name="Mulrain L."/>
            <person name="Navidi A."/>
            <person name="Naylor J."/>
            <person name="Negash T."/>
            <person name="Nguyen T."/>
            <person name="Nguyen N."/>
            <person name="Nicol R."/>
            <person name="Norbu C."/>
            <person name="Norbu N."/>
            <person name="Novod N."/>
            <person name="O'Neill B."/>
            <person name="Osman S."/>
            <person name="Markiewicz E."/>
            <person name="Oyono O.L."/>
            <person name="Patti C."/>
            <person name="Phunkhang P."/>
            <person name="Pierre F."/>
            <person name="Priest M."/>
            <person name="Raghuraman S."/>
            <person name="Rege F."/>
            <person name="Reyes R."/>
            <person name="Rise C."/>
            <person name="Rogov P."/>
            <person name="Ross K."/>
            <person name="Ryan E."/>
            <person name="Settipalli S."/>
            <person name="Shea T."/>
            <person name="Sherpa N."/>
            <person name="Shi L."/>
            <person name="Shih D."/>
            <person name="Sparrow T."/>
            <person name="Spaulding J."/>
            <person name="Stalker J."/>
            <person name="Stange-Thomann N."/>
            <person name="Stavropoulos S."/>
            <person name="Stone C."/>
            <person name="Strader C."/>
            <person name="Tesfaye S."/>
            <person name="Thomson T."/>
            <person name="Thoulutsang Y."/>
            <person name="Thoulutsang D."/>
            <person name="Topham K."/>
            <person name="Topping I."/>
            <person name="Tsamla T."/>
            <person name="Vassiliev H."/>
            <person name="Vo A."/>
            <person name="Wangchuk T."/>
            <person name="Wangdi T."/>
            <person name="Weiand M."/>
            <person name="Wilkinson J."/>
            <person name="Wilson A."/>
            <person name="Yadav S."/>
            <person name="Young G."/>
            <person name="Yu Q."/>
            <person name="Zembek L."/>
            <person name="Zhong D."/>
            <person name="Zimmer A."/>
            <person name="Zwirko Z."/>
            <person name="Jaffe D.B."/>
            <person name="Alvarez P."/>
            <person name="Brockman W."/>
            <person name="Butler J."/>
            <person name="Chin C."/>
            <person name="Gnerre S."/>
            <person name="Grabherr M."/>
            <person name="Kleber M."/>
            <person name="Mauceli E."/>
            <person name="MacCallum I."/>
        </authorList>
    </citation>
    <scope>NUCLEOTIDE SEQUENCE [LARGE SCALE GENOMIC DNA]</scope>
    <source>
        <strain evidence="9">Tucson 14030-0811.24</strain>
    </source>
</reference>
<dbReference type="HOGENOM" id="CLU_035730_7_0_1"/>
<feature type="domain" description="SCP" evidence="7">
    <location>
        <begin position="66"/>
        <end position="229"/>
    </location>
</feature>
<evidence type="ECO:0000256" key="4">
    <source>
        <dbReference type="ARBA" id="ARBA00022729"/>
    </source>
</evidence>
<feature type="signal peptide" evidence="6">
    <location>
        <begin position="1"/>
        <end position="24"/>
    </location>
</feature>
<organism evidence="8 9">
    <name type="scientific">Drosophila willistoni</name>
    <name type="common">Fruit fly</name>
    <dbReference type="NCBI Taxonomy" id="7260"/>
    <lineage>
        <taxon>Eukaryota</taxon>
        <taxon>Metazoa</taxon>
        <taxon>Ecdysozoa</taxon>
        <taxon>Arthropoda</taxon>
        <taxon>Hexapoda</taxon>
        <taxon>Insecta</taxon>
        <taxon>Pterygota</taxon>
        <taxon>Neoptera</taxon>
        <taxon>Endopterygota</taxon>
        <taxon>Diptera</taxon>
        <taxon>Brachycera</taxon>
        <taxon>Muscomorpha</taxon>
        <taxon>Ephydroidea</taxon>
        <taxon>Drosophilidae</taxon>
        <taxon>Drosophila</taxon>
        <taxon>Sophophora</taxon>
    </lineage>
</organism>
<evidence type="ECO:0000313" key="9">
    <source>
        <dbReference type="Proteomes" id="UP000007798"/>
    </source>
</evidence>
<dbReference type="STRING" id="7260.B4MJU6"/>
<dbReference type="InterPro" id="IPR014044">
    <property type="entry name" value="CAP_dom"/>
</dbReference>